<reference evidence="3 4" key="1">
    <citation type="submission" date="2019-05" db="EMBL/GenBank/DDBJ databases">
        <title>Streptomyces marianii sp. nov., a novel marine actinomycete from southern coast of India.</title>
        <authorList>
            <person name="Iniyan A.M."/>
            <person name="Wink J."/>
            <person name="Ramprasad E."/>
            <person name="Ramana C.V."/>
            <person name="Bunk B."/>
            <person name="Sproer C."/>
            <person name="Joseph F.-J.R.S."/>
            <person name="Vincent S.G.P."/>
        </authorList>
    </citation>
    <scope>NUCLEOTIDE SEQUENCE [LARGE SCALE GENOMIC DNA]</scope>
    <source>
        <strain evidence="3 4">ICN19</strain>
    </source>
</reference>
<feature type="compositionally biased region" description="Low complexity" evidence="1">
    <location>
        <begin position="37"/>
        <end position="48"/>
    </location>
</feature>
<feature type="compositionally biased region" description="Pro residues" evidence="1">
    <location>
        <begin position="68"/>
        <end position="80"/>
    </location>
</feature>
<keyword evidence="2" id="KW-0812">Transmembrane</keyword>
<evidence type="ECO:0000256" key="2">
    <source>
        <dbReference type="SAM" id="Phobius"/>
    </source>
</evidence>
<comment type="caution">
    <text evidence="3">The sequence shown here is derived from an EMBL/GenBank/DDBJ whole genome shotgun (WGS) entry which is preliminary data.</text>
</comment>
<feature type="compositionally biased region" description="Low complexity" evidence="1">
    <location>
        <begin position="55"/>
        <end position="67"/>
    </location>
</feature>
<dbReference type="EMBL" id="VAWE01000001">
    <property type="protein sequence ID" value="TLQ45917.1"/>
    <property type="molecule type" value="Genomic_DNA"/>
</dbReference>
<dbReference type="RefSeq" id="WP_138055239.1">
    <property type="nucleotide sequence ID" value="NZ_VAWE01000001.1"/>
</dbReference>
<dbReference type="AlphaFoldDB" id="A0A5R9E9M2"/>
<proteinExistence type="predicted"/>
<organism evidence="3 4">
    <name type="scientific">Streptomyces marianii</name>
    <dbReference type="NCBI Taxonomy" id="1817406"/>
    <lineage>
        <taxon>Bacteria</taxon>
        <taxon>Bacillati</taxon>
        <taxon>Actinomycetota</taxon>
        <taxon>Actinomycetes</taxon>
        <taxon>Kitasatosporales</taxon>
        <taxon>Streptomycetaceae</taxon>
        <taxon>Streptomyces</taxon>
    </lineage>
</organism>
<evidence type="ECO:0000256" key="1">
    <source>
        <dbReference type="SAM" id="MobiDB-lite"/>
    </source>
</evidence>
<accession>A0A5R9E9M2</accession>
<evidence type="ECO:0000313" key="4">
    <source>
        <dbReference type="Proteomes" id="UP000305921"/>
    </source>
</evidence>
<sequence length="334" mass="34007">MSYNQPGPYGGHPQQPGPYGPPGPYGQPPQGPGGAPQPGYGYPQQTPQGVPPQQPGYGYPQAQQPGPYGQPPLGAPPGPQGPGGQPPYGAGPGAYPPPPPSQPGGKKSGLLIGGVVVALAVIAGGVWWFTSGGGGSDVAADTKGYKLTPAAAVGEFKKDKDGPEKFSAKEKAEAETLLGIKNAQRAGASYKAGDPGQPMKGKAMSLTGLWGEIDDPEKALDGWFKKLEEGDEEGSDDVKVEFVGEPSYVEPAGFEGAIMKCQTARLIPTGDTSSAGVGAKTIEVPMCAWADFSTIAGVNVVDLSQILGAGGKAVPQNEVADLTAKLYNGSRSKV</sequence>
<keyword evidence="2" id="KW-0472">Membrane</keyword>
<dbReference type="Proteomes" id="UP000305921">
    <property type="component" value="Unassembled WGS sequence"/>
</dbReference>
<keyword evidence="2" id="KW-1133">Transmembrane helix</keyword>
<gene>
    <name evidence="3" type="ORF">FEF34_25590</name>
</gene>
<keyword evidence="4" id="KW-1185">Reference proteome</keyword>
<feature type="transmembrane region" description="Helical" evidence="2">
    <location>
        <begin position="110"/>
        <end position="129"/>
    </location>
</feature>
<dbReference type="OrthoDB" id="4350888at2"/>
<protein>
    <submittedName>
        <fullName evidence="3">Uncharacterized protein</fullName>
    </submittedName>
</protein>
<evidence type="ECO:0000313" key="3">
    <source>
        <dbReference type="EMBL" id="TLQ45917.1"/>
    </source>
</evidence>
<feature type="region of interest" description="Disordered" evidence="1">
    <location>
        <begin position="1"/>
        <end position="107"/>
    </location>
</feature>
<feature type="compositionally biased region" description="Pro residues" evidence="1">
    <location>
        <begin position="15"/>
        <end position="31"/>
    </location>
</feature>
<feature type="compositionally biased region" description="Low complexity" evidence="1">
    <location>
        <begin position="1"/>
        <end position="14"/>
    </location>
</feature>
<name>A0A5R9E9M2_9ACTN</name>